<feature type="region of interest" description="Disordered" evidence="1">
    <location>
        <begin position="301"/>
        <end position="324"/>
    </location>
</feature>
<reference evidence="3" key="1">
    <citation type="journal article" date="2020" name="Stud. Mycol.">
        <title>101 Dothideomycetes genomes: a test case for predicting lifestyles and emergence of pathogens.</title>
        <authorList>
            <person name="Haridas S."/>
            <person name="Albert R."/>
            <person name="Binder M."/>
            <person name="Bloem J."/>
            <person name="Labutti K."/>
            <person name="Salamov A."/>
            <person name="Andreopoulos B."/>
            <person name="Baker S."/>
            <person name="Barry K."/>
            <person name="Bills G."/>
            <person name="Bluhm B."/>
            <person name="Cannon C."/>
            <person name="Castanera R."/>
            <person name="Culley D."/>
            <person name="Daum C."/>
            <person name="Ezra D."/>
            <person name="Gonzalez J."/>
            <person name="Henrissat B."/>
            <person name="Kuo A."/>
            <person name="Liang C."/>
            <person name="Lipzen A."/>
            <person name="Lutzoni F."/>
            <person name="Magnuson J."/>
            <person name="Mondo S."/>
            <person name="Nolan M."/>
            <person name="Ohm R."/>
            <person name="Pangilinan J."/>
            <person name="Park H.-J."/>
            <person name="Ramirez L."/>
            <person name="Alfaro M."/>
            <person name="Sun H."/>
            <person name="Tritt A."/>
            <person name="Yoshinaga Y."/>
            <person name="Zwiers L.-H."/>
            <person name="Turgeon B."/>
            <person name="Goodwin S."/>
            <person name="Spatafora J."/>
            <person name="Crous P."/>
            <person name="Grigoriev I."/>
        </authorList>
    </citation>
    <scope>NUCLEOTIDE SEQUENCE</scope>
    <source>
        <strain evidence="3">CBS 130266</strain>
    </source>
</reference>
<dbReference type="OrthoDB" id="3692311at2759"/>
<feature type="transmembrane region" description="Helical" evidence="2">
    <location>
        <begin position="166"/>
        <end position="188"/>
    </location>
</feature>
<evidence type="ECO:0000256" key="1">
    <source>
        <dbReference type="SAM" id="MobiDB-lite"/>
    </source>
</evidence>
<evidence type="ECO:0000313" key="3">
    <source>
        <dbReference type="EMBL" id="KAF2423769.1"/>
    </source>
</evidence>
<keyword evidence="2" id="KW-0812">Transmembrane</keyword>
<evidence type="ECO:0000313" key="4">
    <source>
        <dbReference type="Proteomes" id="UP000800235"/>
    </source>
</evidence>
<gene>
    <name evidence="3" type="ORF">EJ08DRAFT_421975</name>
</gene>
<keyword evidence="2" id="KW-0472">Membrane</keyword>
<keyword evidence="2" id="KW-1133">Transmembrane helix</keyword>
<name>A0A9P4TVE5_9PEZI</name>
<feature type="compositionally biased region" description="Polar residues" evidence="1">
    <location>
        <begin position="229"/>
        <end position="255"/>
    </location>
</feature>
<comment type="caution">
    <text evidence="3">The sequence shown here is derived from an EMBL/GenBank/DDBJ whole genome shotgun (WGS) entry which is preliminary data.</text>
</comment>
<evidence type="ECO:0000256" key="2">
    <source>
        <dbReference type="SAM" id="Phobius"/>
    </source>
</evidence>
<feature type="region of interest" description="Disordered" evidence="1">
    <location>
        <begin position="229"/>
        <end position="259"/>
    </location>
</feature>
<keyword evidence="4" id="KW-1185">Reference proteome</keyword>
<accession>A0A9P4TVE5</accession>
<sequence length="324" mass="33007">MSSSFVQDAKLSCPSGGKWYVCDSTQKTKFVGCCTKDPCSEGCAQSDIRPASFDPTFNGTFADQRCDIGSAFYTCAKTDPPFLGCCKSNPCSAPSGKCPGPNLTQTFLSDNATAAADFTGDLLPNITTTTASASSSASATISASASSSASALPVTSGHVHISTGGIIGIAVGGGILLLGFIAVISVLLQRRSKSCRVGYPTDGIIPFVGLSSHSSTPEPLIRGPTPDVSSYCGSTSTHHSFQPSTISSPAPSTNAHDPEHLLGSGFASVSLVPKATPPMPQGYSELDGSSVGLVPYGNDATAASAPDGGSGTYLRPTYMPYRSS</sequence>
<proteinExistence type="predicted"/>
<protein>
    <submittedName>
        <fullName evidence="3">Uncharacterized protein</fullName>
    </submittedName>
</protein>
<dbReference type="Proteomes" id="UP000800235">
    <property type="component" value="Unassembled WGS sequence"/>
</dbReference>
<dbReference type="EMBL" id="MU007077">
    <property type="protein sequence ID" value="KAF2423769.1"/>
    <property type="molecule type" value="Genomic_DNA"/>
</dbReference>
<dbReference type="AlphaFoldDB" id="A0A9P4TVE5"/>
<organism evidence="3 4">
    <name type="scientific">Tothia fuscella</name>
    <dbReference type="NCBI Taxonomy" id="1048955"/>
    <lineage>
        <taxon>Eukaryota</taxon>
        <taxon>Fungi</taxon>
        <taxon>Dikarya</taxon>
        <taxon>Ascomycota</taxon>
        <taxon>Pezizomycotina</taxon>
        <taxon>Dothideomycetes</taxon>
        <taxon>Pleosporomycetidae</taxon>
        <taxon>Venturiales</taxon>
        <taxon>Cylindrosympodiaceae</taxon>
        <taxon>Tothia</taxon>
    </lineage>
</organism>